<organism evidence="5 6">
    <name type="scientific">Sodaliphilus pleomorphus</name>
    <dbReference type="NCBI Taxonomy" id="2606626"/>
    <lineage>
        <taxon>Bacteria</taxon>
        <taxon>Pseudomonadati</taxon>
        <taxon>Bacteroidota</taxon>
        <taxon>Bacteroidia</taxon>
        <taxon>Bacteroidales</taxon>
        <taxon>Muribaculaceae</taxon>
        <taxon>Sodaliphilus</taxon>
    </lineage>
</organism>
<evidence type="ECO:0000256" key="2">
    <source>
        <dbReference type="ARBA" id="ARBA00022741"/>
    </source>
</evidence>
<dbReference type="PANTHER" id="PTHR24220">
    <property type="entry name" value="IMPORT ATP-BINDING PROTEIN"/>
    <property type="match status" value="1"/>
</dbReference>
<keyword evidence="3 5" id="KW-0067">ATP-binding</keyword>
<reference evidence="5 6" key="1">
    <citation type="submission" date="2019-08" db="EMBL/GenBank/DDBJ databases">
        <title>In-depth cultivation of the pig gut microbiome towards novel bacterial diversity and tailored functional studies.</title>
        <authorList>
            <person name="Wylensek D."/>
            <person name="Hitch T.C.A."/>
            <person name="Clavel T."/>
        </authorList>
    </citation>
    <scope>NUCLEOTIDE SEQUENCE [LARGE SCALE GENOMIC DNA]</scope>
    <source>
        <strain evidence="5 6">Oil-RF-744-WCA-WT-10</strain>
    </source>
</reference>
<dbReference type="InterPro" id="IPR003439">
    <property type="entry name" value="ABC_transporter-like_ATP-bd"/>
</dbReference>
<dbReference type="GO" id="GO:0005524">
    <property type="term" value="F:ATP binding"/>
    <property type="evidence" value="ECO:0007669"/>
    <property type="project" value="UniProtKB-KW"/>
</dbReference>
<dbReference type="AlphaFoldDB" id="A0A6L5XCA8"/>
<name>A0A6L5XCA8_9BACT</name>
<evidence type="ECO:0000256" key="3">
    <source>
        <dbReference type="ARBA" id="ARBA00022840"/>
    </source>
</evidence>
<keyword evidence="2" id="KW-0547">Nucleotide-binding</keyword>
<evidence type="ECO:0000313" key="6">
    <source>
        <dbReference type="Proteomes" id="UP000483362"/>
    </source>
</evidence>
<gene>
    <name evidence="5" type="ORF">FYJ29_01050</name>
</gene>
<proteinExistence type="inferred from homology"/>
<dbReference type="SUPFAM" id="SSF52540">
    <property type="entry name" value="P-loop containing nucleoside triphosphate hydrolases"/>
    <property type="match status" value="1"/>
</dbReference>
<dbReference type="InterPro" id="IPR027417">
    <property type="entry name" value="P-loop_NTPase"/>
</dbReference>
<keyword evidence="6" id="KW-1185">Reference proteome</keyword>
<accession>A0A6L5XCA8</accession>
<protein>
    <submittedName>
        <fullName evidence="5">ATP-binding cassette domain-containing protein</fullName>
    </submittedName>
</protein>
<dbReference type="GO" id="GO:0005886">
    <property type="term" value="C:plasma membrane"/>
    <property type="evidence" value="ECO:0007669"/>
    <property type="project" value="TreeGrafter"/>
</dbReference>
<dbReference type="InterPro" id="IPR015854">
    <property type="entry name" value="ABC_transpr_LolD-like"/>
</dbReference>
<evidence type="ECO:0000259" key="4">
    <source>
        <dbReference type="PROSITE" id="PS50893"/>
    </source>
</evidence>
<dbReference type="SMART" id="SM00382">
    <property type="entry name" value="AAA"/>
    <property type="match status" value="1"/>
</dbReference>
<evidence type="ECO:0000256" key="1">
    <source>
        <dbReference type="ARBA" id="ARBA00005417"/>
    </source>
</evidence>
<dbReference type="GO" id="GO:0022857">
    <property type="term" value="F:transmembrane transporter activity"/>
    <property type="evidence" value="ECO:0007669"/>
    <property type="project" value="TreeGrafter"/>
</dbReference>
<evidence type="ECO:0000313" key="5">
    <source>
        <dbReference type="EMBL" id="MSS16364.1"/>
    </source>
</evidence>
<dbReference type="Pfam" id="PF00005">
    <property type="entry name" value="ABC_tran"/>
    <property type="match status" value="1"/>
</dbReference>
<dbReference type="Gene3D" id="3.40.50.300">
    <property type="entry name" value="P-loop containing nucleotide triphosphate hydrolases"/>
    <property type="match status" value="1"/>
</dbReference>
<feature type="domain" description="ABC transporter" evidence="4">
    <location>
        <begin position="4"/>
        <end position="212"/>
    </location>
</feature>
<dbReference type="Proteomes" id="UP000483362">
    <property type="component" value="Unassembled WGS sequence"/>
</dbReference>
<comment type="caution">
    <text evidence="5">The sequence shown here is derived from an EMBL/GenBank/DDBJ whole genome shotgun (WGS) entry which is preliminary data.</text>
</comment>
<sequence>MEKIELFNTLPAVFAGREDDNSQVWLRDIVFEKGKHYLISAESGTGKSSLCAYVYGYRIDYSGTIAFDGRDIKQLTVPEWCRVRQSSIAYLPQELRLFPELTAMENIQLKNRLTHHKTEKEIVDYFDQLGIPDKVDSPLGKLSIGQQQRVAIIRTLCQPADFILLDEPVSHLDEANNAIVARIVSDEASRQGAGIISTSVGNNVKIQVDKEFKL</sequence>
<dbReference type="GO" id="GO:0016887">
    <property type="term" value="F:ATP hydrolysis activity"/>
    <property type="evidence" value="ECO:0007669"/>
    <property type="project" value="InterPro"/>
</dbReference>
<dbReference type="EMBL" id="VULT01000001">
    <property type="protein sequence ID" value="MSS16364.1"/>
    <property type="molecule type" value="Genomic_DNA"/>
</dbReference>
<dbReference type="InterPro" id="IPR003593">
    <property type="entry name" value="AAA+_ATPase"/>
</dbReference>
<comment type="similarity">
    <text evidence="1">Belongs to the ABC transporter superfamily.</text>
</comment>
<dbReference type="PROSITE" id="PS50893">
    <property type="entry name" value="ABC_TRANSPORTER_2"/>
    <property type="match status" value="1"/>
</dbReference>
<dbReference type="PANTHER" id="PTHR24220:SF689">
    <property type="entry name" value="LIPOPROTEIN-RELEASING SYSTEM ATP-BINDING PROTEIN LOLD"/>
    <property type="match status" value="1"/>
</dbReference>
<dbReference type="RefSeq" id="WP_154327850.1">
    <property type="nucleotide sequence ID" value="NZ_CP045696.1"/>
</dbReference>